<dbReference type="AlphaFoldDB" id="S4P6G5"/>
<organism evidence="1">
    <name type="scientific">Pararge aegeria</name>
    <name type="common">speckled wood butterfly</name>
    <dbReference type="NCBI Taxonomy" id="116150"/>
    <lineage>
        <taxon>Eukaryota</taxon>
        <taxon>Metazoa</taxon>
        <taxon>Ecdysozoa</taxon>
        <taxon>Arthropoda</taxon>
        <taxon>Hexapoda</taxon>
        <taxon>Insecta</taxon>
        <taxon>Pterygota</taxon>
        <taxon>Neoptera</taxon>
        <taxon>Endopterygota</taxon>
        <taxon>Lepidoptera</taxon>
        <taxon>Glossata</taxon>
        <taxon>Ditrysia</taxon>
        <taxon>Papilionoidea</taxon>
        <taxon>Nymphalidae</taxon>
        <taxon>Satyrinae</taxon>
        <taxon>Satyrini</taxon>
        <taxon>Parargina</taxon>
        <taxon>Pararge</taxon>
    </lineage>
</organism>
<evidence type="ECO:0000313" key="1">
    <source>
        <dbReference type="EMBL" id="JAA82200.1"/>
    </source>
</evidence>
<sequence length="75" mass="8545">MCLLTVIITTLHMSLRTLRITLEHAVLLNMLVFIFKAIRQLRLFVSLNAHNSEKLVGWPGEVIAERISPLFSSLD</sequence>
<dbReference type="EMBL" id="GAIX01010360">
    <property type="protein sequence ID" value="JAA82200.1"/>
    <property type="molecule type" value="Transcribed_RNA"/>
</dbReference>
<protein>
    <submittedName>
        <fullName evidence="1">Uncharacterized protein</fullName>
    </submittedName>
</protein>
<accession>S4P6G5</accession>
<reference evidence="1" key="1">
    <citation type="journal article" date="2013" name="BMC Genomics">
        <title>Unscrambling butterfly oogenesis.</title>
        <authorList>
            <person name="Carter J.M."/>
            <person name="Baker S.C."/>
            <person name="Pink R."/>
            <person name="Carter D.R."/>
            <person name="Collins A."/>
            <person name="Tomlin J."/>
            <person name="Gibbs M."/>
            <person name="Breuker C.J."/>
        </authorList>
    </citation>
    <scope>NUCLEOTIDE SEQUENCE</scope>
    <source>
        <tissue evidence="1">Ovary</tissue>
    </source>
</reference>
<reference evidence="1" key="2">
    <citation type="submission" date="2013-05" db="EMBL/GenBank/DDBJ databases">
        <authorList>
            <person name="Carter J.-M."/>
            <person name="Baker S.C."/>
            <person name="Pink R."/>
            <person name="Carter D.R.F."/>
            <person name="Collins A."/>
            <person name="Tomlin J."/>
            <person name="Gibbs M."/>
            <person name="Breuker C.J."/>
        </authorList>
    </citation>
    <scope>NUCLEOTIDE SEQUENCE</scope>
    <source>
        <tissue evidence="1">Ovary</tissue>
    </source>
</reference>
<feature type="non-terminal residue" evidence="1">
    <location>
        <position position="75"/>
    </location>
</feature>
<proteinExistence type="predicted"/>
<name>S4P6G5_9NEOP</name>